<accession>A0A7K0EHB2</accession>
<dbReference type="OrthoDB" id="9802489at2"/>
<keyword evidence="1" id="KW-0732">Signal</keyword>
<dbReference type="InterPro" id="IPR032710">
    <property type="entry name" value="NTF2-like_dom_sf"/>
</dbReference>
<proteinExistence type="predicted"/>
<organism evidence="3 4">
    <name type="scientific">Larkinella terrae</name>
    <dbReference type="NCBI Taxonomy" id="2025311"/>
    <lineage>
        <taxon>Bacteria</taxon>
        <taxon>Pseudomonadati</taxon>
        <taxon>Bacteroidota</taxon>
        <taxon>Cytophagia</taxon>
        <taxon>Cytophagales</taxon>
        <taxon>Spirosomataceae</taxon>
        <taxon>Larkinella</taxon>
    </lineage>
</organism>
<protein>
    <submittedName>
        <fullName evidence="3">DUF4440 domain-containing protein</fullName>
    </submittedName>
</protein>
<evidence type="ECO:0000259" key="2">
    <source>
        <dbReference type="Pfam" id="PF14534"/>
    </source>
</evidence>
<dbReference type="Proteomes" id="UP000441754">
    <property type="component" value="Unassembled WGS sequence"/>
</dbReference>
<evidence type="ECO:0000313" key="4">
    <source>
        <dbReference type="Proteomes" id="UP000441754"/>
    </source>
</evidence>
<feature type="chain" id="PRO_5029625160" evidence="1">
    <location>
        <begin position="21"/>
        <end position="155"/>
    </location>
</feature>
<reference evidence="3 4" key="1">
    <citation type="journal article" date="2018" name="Antonie Van Leeuwenhoek">
        <title>Larkinella terrae sp. nov., isolated from soil on Jeju Island, South Korea.</title>
        <authorList>
            <person name="Ten L.N."/>
            <person name="Jeon J."/>
            <person name="Park S.J."/>
            <person name="Park S."/>
            <person name="Lee S.Y."/>
            <person name="Kim M.K."/>
            <person name="Jung H.Y."/>
        </authorList>
    </citation>
    <scope>NUCLEOTIDE SEQUENCE [LARGE SCALE GENOMIC DNA]</scope>
    <source>
        <strain evidence="3 4">KCTC 52001</strain>
    </source>
</reference>
<feature type="signal peptide" evidence="1">
    <location>
        <begin position="1"/>
        <end position="20"/>
    </location>
</feature>
<evidence type="ECO:0000313" key="3">
    <source>
        <dbReference type="EMBL" id="MRS61223.1"/>
    </source>
</evidence>
<keyword evidence="4" id="KW-1185">Reference proteome</keyword>
<dbReference type="Gene3D" id="3.10.450.50">
    <property type="match status" value="1"/>
</dbReference>
<name>A0A7K0EHB2_9BACT</name>
<sequence>MKTLVISLFMAIASMQLAFAQSPKATTATSSQEQEIITLSKDKWSWMSEKNVDKLTTLFDDQSMFVHMGGSWGKSQELEVIKSGNIWYKKATIYSTTFHQIGNTAILLSDLDLVAVVGGNEVTNPFMVTEVFVKENGKWSLGQLSFSRLMRPVKN</sequence>
<dbReference type="Pfam" id="PF14534">
    <property type="entry name" value="DUF4440"/>
    <property type="match status" value="1"/>
</dbReference>
<gene>
    <name evidence="3" type="ORF">GJJ30_07960</name>
</gene>
<feature type="domain" description="DUF4440" evidence="2">
    <location>
        <begin position="37"/>
        <end position="140"/>
    </location>
</feature>
<comment type="caution">
    <text evidence="3">The sequence shown here is derived from an EMBL/GenBank/DDBJ whole genome shotgun (WGS) entry which is preliminary data.</text>
</comment>
<dbReference type="SUPFAM" id="SSF54427">
    <property type="entry name" value="NTF2-like"/>
    <property type="match status" value="1"/>
</dbReference>
<evidence type="ECO:0000256" key="1">
    <source>
        <dbReference type="SAM" id="SignalP"/>
    </source>
</evidence>
<dbReference type="EMBL" id="WJXZ01000004">
    <property type="protein sequence ID" value="MRS61223.1"/>
    <property type="molecule type" value="Genomic_DNA"/>
</dbReference>
<dbReference type="AlphaFoldDB" id="A0A7K0EHB2"/>
<dbReference type="InterPro" id="IPR027843">
    <property type="entry name" value="DUF4440"/>
</dbReference>